<name>A0A4Y7SAT5_COPMI</name>
<protein>
    <recommendedName>
        <fullName evidence="5">Ubiquitin-like protease family profile domain-containing protein</fullName>
    </recommendedName>
</protein>
<comment type="similarity">
    <text evidence="1">Belongs to the peptidase C48 family.</text>
</comment>
<dbReference type="Pfam" id="PF18758">
    <property type="entry name" value="KDZ"/>
    <property type="match status" value="1"/>
</dbReference>
<keyword evidence="4" id="KW-0175">Coiled coil</keyword>
<dbReference type="GO" id="GO:0019783">
    <property type="term" value="F:ubiquitin-like protein peptidase activity"/>
    <property type="evidence" value="ECO:0007669"/>
    <property type="project" value="UniProtKB-ARBA"/>
</dbReference>
<keyword evidence="3" id="KW-0378">Hydrolase</keyword>
<evidence type="ECO:0000313" key="6">
    <source>
        <dbReference type="EMBL" id="TEB18630.1"/>
    </source>
</evidence>
<dbReference type="PANTHER" id="PTHR33096">
    <property type="entry name" value="CXC2 DOMAIN-CONTAINING PROTEIN"/>
    <property type="match status" value="1"/>
</dbReference>
<dbReference type="Pfam" id="PF02902">
    <property type="entry name" value="Peptidase_C48"/>
    <property type="match status" value="1"/>
</dbReference>
<dbReference type="PANTHER" id="PTHR33096:SF1">
    <property type="entry name" value="CXC1-LIKE CYSTEINE CLUSTER ASSOCIATED WITH KDZ TRANSPOSASES DOMAIN-CONTAINING PROTEIN"/>
    <property type="match status" value="1"/>
</dbReference>
<organism evidence="6 7">
    <name type="scientific">Coprinellus micaceus</name>
    <name type="common">Glistening ink-cap mushroom</name>
    <name type="synonym">Coprinus micaceus</name>
    <dbReference type="NCBI Taxonomy" id="71717"/>
    <lineage>
        <taxon>Eukaryota</taxon>
        <taxon>Fungi</taxon>
        <taxon>Dikarya</taxon>
        <taxon>Basidiomycota</taxon>
        <taxon>Agaricomycotina</taxon>
        <taxon>Agaricomycetes</taxon>
        <taxon>Agaricomycetidae</taxon>
        <taxon>Agaricales</taxon>
        <taxon>Agaricineae</taxon>
        <taxon>Psathyrellaceae</taxon>
        <taxon>Coprinellus</taxon>
    </lineage>
</organism>
<dbReference type="Gene3D" id="3.40.395.10">
    <property type="entry name" value="Adenoviral Proteinase, Chain A"/>
    <property type="match status" value="1"/>
</dbReference>
<keyword evidence="7" id="KW-1185">Reference proteome</keyword>
<dbReference type="InterPro" id="IPR003653">
    <property type="entry name" value="Peptidase_C48_C"/>
</dbReference>
<dbReference type="SUPFAM" id="SSF54001">
    <property type="entry name" value="Cysteine proteinases"/>
    <property type="match status" value="1"/>
</dbReference>
<evidence type="ECO:0000313" key="7">
    <source>
        <dbReference type="Proteomes" id="UP000298030"/>
    </source>
</evidence>
<comment type="caution">
    <text evidence="6">The sequence shown here is derived from an EMBL/GenBank/DDBJ whole genome shotgun (WGS) entry which is preliminary data.</text>
</comment>
<dbReference type="GO" id="GO:0006508">
    <property type="term" value="P:proteolysis"/>
    <property type="evidence" value="ECO:0007669"/>
    <property type="project" value="UniProtKB-KW"/>
</dbReference>
<accession>A0A4Y7SAT5</accession>
<dbReference type="InterPro" id="IPR040521">
    <property type="entry name" value="KDZ"/>
</dbReference>
<dbReference type="OrthoDB" id="3253684at2759"/>
<dbReference type="Proteomes" id="UP000298030">
    <property type="component" value="Unassembled WGS sequence"/>
</dbReference>
<evidence type="ECO:0000259" key="5">
    <source>
        <dbReference type="PROSITE" id="PS50600"/>
    </source>
</evidence>
<proteinExistence type="inferred from homology"/>
<dbReference type="PROSITE" id="PS50600">
    <property type="entry name" value="ULP_PROTEASE"/>
    <property type="match status" value="1"/>
</dbReference>
<dbReference type="EMBL" id="QPFP01000239">
    <property type="protein sequence ID" value="TEB18630.1"/>
    <property type="molecule type" value="Genomic_DNA"/>
</dbReference>
<dbReference type="GO" id="GO:0008234">
    <property type="term" value="F:cysteine-type peptidase activity"/>
    <property type="evidence" value="ECO:0007669"/>
    <property type="project" value="InterPro"/>
</dbReference>
<keyword evidence="2" id="KW-0645">Protease</keyword>
<feature type="coiled-coil region" evidence="4">
    <location>
        <begin position="456"/>
        <end position="483"/>
    </location>
</feature>
<evidence type="ECO:0000256" key="2">
    <source>
        <dbReference type="ARBA" id="ARBA00022670"/>
    </source>
</evidence>
<dbReference type="STRING" id="71717.A0A4Y7SAT5"/>
<evidence type="ECO:0000256" key="3">
    <source>
        <dbReference type="ARBA" id="ARBA00022801"/>
    </source>
</evidence>
<sequence length="1075" mass="121403">MEHGLFPSAPSQPHIAFSIELLGFFRELFIKSTDAMNSMAGALNSHYRARGFCLTNSDGEEILDPFRKSMSNALQWFECVIKLVDEKTEAIIEAAETLCAKAPIYGPEIPPQSGEKGFKVDELRQYCACLLRELCPACFGGTKFGRPFESGCDIVVCLDGNFNHRHLAGRGDCPPFWMPRFFLSKAYVDKVGEAIEHARKHGQRDSKSAPTVTDRVPDEAVDACEKSHKAGSGSTVKTYMELFDDAGVMALVCRHDIPLVAVNIDTPGEQQKYAVALIQHLFSLIPDTATVTVLYDVGCVLNWSRKKLKRPQYDIFDKSVSHRLAFATSIMHSYAHQHECQLINNPRYRLGIGLSDGEGTERVWSQMTGLVGIERNLSRHRRIFMLDCRLMAIAEGAKERLGSNLVKKLNSKIPEHEARARQAIQISNKTSPELKELWNHQKREQLSVRAHAPARIKKELDAVLTLQSELDELEKKLSSTRELMNSLHGGSAISDGFMSDLEARQRQVVEKVEELYASLNVHDSFPELEGIDVEFLTTLFLARDLKMNIRKRAVSSFFEWDKLNQAKGGREVAIGTKLHQYARNSMSKRAPALRRSIRRFNELCQRLADLHKPQWGVPVPVSLPEDLHQLQHDSTLMEDVWISAAPVTKYSWLYDADLREGMRGAMKLDRCVEECRRAGWELDNMCAWWGSRLTALHLAASLPEHKDYLFKLELAQSKLLQLQRGWSTTSTAARYNSYLENAPRKSQEVIARETGSPLPPTVIRWVEPIVAPAVSAEDADPEVDEIEDVEDATDAIPVLTPTQVIMENLTHGEGEDFAAEQDQTPIYVDKQLLVRLSIESSSVDTQSPRVLFVPCENGEDCRFVFQEEEMEIMRANDARLTGDCINNCAALLHWQLRHSDVSEKADRCCIFSTYDILMARYNTPLNRLWRRTERLTYWNKSVWIFPIHRVYPSEHWVCIAVVPSSRDIFVFDSLNDHSGWSQELQEVVQLVSALIQEAGANGHPIPFGADPWVVASLTSRALQTTSHSCGVWVLAVIAALVSGRHTTDLDESGIAWLRTTIFKHIVELPVYQARL</sequence>
<reference evidence="6 7" key="1">
    <citation type="journal article" date="2019" name="Nat. Ecol. Evol.">
        <title>Megaphylogeny resolves global patterns of mushroom evolution.</title>
        <authorList>
            <person name="Varga T."/>
            <person name="Krizsan K."/>
            <person name="Foldi C."/>
            <person name="Dima B."/>
            <person name="Sanchez-Garcia M."/>
            <person name="Sanchez-Ramirez S."/>
            <person name="Szollosi G.J."/>
            <person name="Szarkandi J.G."/>
            <person name="Papp V."/>
            <person name="Albert L."/>
            <person name="Andreopoulos W."/>
            <person name="Angelini C."/>
            <person name="Antonin V."/>
            <person name="Barry K.W."/>
            <person name="Bougher N.L."/>
            <person name="Buchanan P."/>
            <person name="Buyck B."/>
            <person name="Bense V."/>
            <person name="Catcheside P."/>
            <person name="Chovatia M."/>
            <person name="Cooper J."/>
            <person name="Damon W."/>
            <person name="Desjardin D."/>
            <person name="Finy P."/>
            <person name="Geml J."/>
            <person name="Haridas S."/>
            <person name="Hughes K."/>
            <person name="Justo A."/>
            <person name="Karasinski D."/>
            <person name="Kautmanova I."/>
            <person name="Kiss B."/>
            <person name="Kocsube S."/>
            <person name="Kotiranta H."/>
            <person name="LaButti K.M."/>
            <person name="Lechner B.E."/>
            <person name="Liimatainen K."/>
            <person name="Lipzen A."/>
            <person name="Lukacs Z."/>
            <person name="Mihaltcheva S."/>
            <person name="Morgado L.N."/>
            <person name="Niskanen T."/>
            <person name="Noordeloos M.E."/>
            <person name="Ohm R.A."/>
            <person name="Ortiz-Santana B."/>
            <person name="Ovrebo C."/>
            <person name="Racz N."/>
            <person name="Riley R."/>
            <person name="Savchenko A."/>
            <person name="Shiryaev A."/>
            <person name="Soop K."/>
            <person name="Spirin V."/>
            <person name="Szebenyi C."/>
            <person name="Tomsovsky M."/>
            <person name="Tulloss R.E."/>
            <person name="Uehling J."/>
            <person name="Grigoriev I.V."/>
            <person name="Vagvolgyi C."/>
            <person name="Papp T."/>
            <person name="Martin F.M."/>
            <person name="Miettinen O."/>
            <person name="Hibbett D.S."/>
            <person name="Nagy L.G."/>
        </authorList>
    </citation>
    <scope>NUCLEOTIDE SEQUENCE [LARGE SCALE GENOMIC DNA]</scope>
    <source>
        <strain evidence="6 7">FP101781</strain>
    </source>
</reference>
<evidence type="ECO:0000256" key="1">
    <source>
        <dbReference type="ARBA" id="ARBA00005234"/>
    </source>
</evidence>
<feature type="domain" description="Ubiquitin-like protease family profile" evidence="5">
    <location>
        <begin position="863"/>
        <end position="1040"/>
    </location>
</feature>
<dbReference type="AlphaFoldDB" id="A0A4Y7SAT5"/>
<gene>
    <name evidence="6" type="ORF">FA13DRAFT_1648362</name>
</gene>
<evidence type="ECO:0000256" key="4">
    <source>
        <dbReference type="SAM" id="Coils"/>
    </source>
</evidence>
<dbReference type="InterPro" id="IPR038765">
    <property type="entry name" value="Papain-like_cys_pep_sf"/>
</dbReference>